<dbReference type="AlphaFoldDB" id="A0AAD4PP03"/>
<feature type="compositionally biased region" description="Acidic residues" evidence="14">
    <location>
        <begin position="131"/>
        <end position="142"/>
    </location>
</feature>
<feature type="domain" description="EF-hand" evidence="15">
    <location>
        <begin position="280"/>
        <end position="315"/>
    </location>
</feature>
<dbReference type="SMART" id="SM00054">
    <property type="entry name" value="EFh"/>
    <property type="match status" value="2"/>
</dbReference>
<dbReference type="Gene3D" id="1.10.238.10">
    <property type="entry name" value="EF-hand"/>
    <property type="match status" value="2"/>
</dbReference>
<evidence type="ECO:0000256" key="4">
    <source>
        <dbReference type="ARBA" id="ARBA00022568"/>
    </source>
</evidence>
<evidence type="ECO:0000256" key="1">
    <source>
        <dbReference type="ARBA" id="ARBA00004273"/>
    </source>
</evidence>
<dbReference type="PROSITE" id="PS00018">
    <property type="entry name" value="EF_HAND_1"/>
    <property type="match status" value="2"/>
</dbReference>
<evidence type="ECO:0000256" key="5">
    <source>
        <dbReference type="ARBA" id="ARBA00022723"/>
    </source>
</evidence>
<dbReference type="EMBL" id="JAJJHW010001127">
    <property type="protein sequence ID" value="KAH8378002.1"/>
    <property type="molecule type" value="Genomic_DNA"/>
</dbReference>
<evidence type="ECO:0000256" key="11">
    <source>
        <dbReference type="ARBA" id="ARBA00023128"/>
    </source>
</evidence>
<keyword evidence="4" id="KW-0109">Calcium transport</keyword>
<evidence type="ECO:0000256" key="2">
    <source>
        <dbReference type="ARBA" id="ARBA00004569"/>
    </source>
</evidence>
<dbReference type="GO" id="GO:0036444">
    <property type="term" value="P:calcium import into the mitochondrion"/>
    <property type="evidence" value="ECO:0007669"/>
    <property type="project" value="TreeGrafter"/>
</dbReference>
<organism evidence="16 17">
    <name type="scientific">Drosophila rubida</name>
    <dbReference type="NCBI Taxonomy" id="30044"/>
    <lineage>
        <taxon>Eukaryota</taxon>
        <taxon>Metazoa</taxon>
        <taxon>Ecdysozoa</taxon>
        <taxon>Arthropoda</taxon>
        <taxon>Hexapoda</taxon>
        <taxon>Insecta</taxon>
        <taxon>Pterygota</taxon>
        <taxon>Neoptera</taxon>
        <taxon>Endopterygota</taxon>
        <taxon>Diptera</taxon>
        <taxon>Brachycera</taxon>
        <taxon>Muscomorpha</taxon>
        <taxon>Ephydroidea</taxon>
        <taxon>Drosophilidae</taxon>
        <taxon>Drosophila</taxon>
    </lineage>
</organism>
<dbReference type="GO" id="GO:0005758">
    <property type="term" value="C:mitochondrial intermembrane space"/>
    <property type="evidence" value="ECO:0007669"/>
    <property type="project" value="UniProtKB-SubCell"/>
</dbReference>
<dbReference type="Pfam" id="PF13202">
    <property type="entry name" value="EF-hand_5"/>
    <property type="match status" value="1"/>
</dbReference>
<dbReference type="InterPro" id="IPR018247">
    <property type="entry name" value="EF_Hand_1_Ca_BS"/>
</dbReference>
<protein>
    <recommendedName>
        <fullName evidence="15">EF-hand domain-containing protein</fullName>
    </recommendedName>
</protein>
<evidence type="ECO:0000256" key="10">
    <source>
        <dbReference type="ARBA" id="ARBA00023065"/>
    </source>
</evidence>
<accession>A0AAD4PP03</accession>
<evidence type="ECO:0000313" key="16">
    <source>
        <dbReference type="EMBL" id="KAH8378002.1"/>
    </source>
</evidence>
<keyword evidence="3" id="KW-0813">Transport</keyword>
<dbReference type="InterPro" id="IPR002048">
    <property type="entry name" value="EF_hand_dom"/>
</dbReference>
<proteinExistence type="inferred from homology"/>
<keyword evidence="7" id="KW-0999">Mitochondrion inner membrane</keyword>
<dbReference type="InterPro" id="IPR039800">
    <property type="entry name" value="MICU1/2/3"/>
</dbReference>
<feature type="region of interest" description="Disordered" evidence="14">
    <location>
        <begin position="116"/>
        <end position="146"/>
    </location>
</feature>
<keyword evidence="10" id="KW-0406">Ion transport</keyword>
<dbReference type="InterPro" id="IPR011992">
    <property type="entry name" value="EF-hand-dom_pair"/>
</dbReference>
<reference evidence="16" key="1">
    <citation type="journal article" date="2021" name="Mol. Ecol. Resour.">
        <title>Phylogenomic analyses of the genus Drosophila reveals genomic signals of climate adaptation.</title>
        <authorList>
            <person name="Li F."/>
            <person name="Rane R.V."/>
            <person name="Luria V."/>
            <person name="Xiong Z."/>
            <person name="Chen J."/>
            <person name="Li Z."/>
            <person name="Catullo R.A."/>
            <person name="Griffin P.C."/>
            <person name="Schiffer M."/>
            <person name="Pearce S."/>
            <person name="Lee S.F."/>
            <person name="McElroy K."/>
            <person name="Stocker A."/>
            <person name="Shirriffs J."/>
            <person name="Cockerell F."/>
            <person name="Coppin C."/>
            <person name="Sgro C.M."/>
            <person name="Karger A."/>
            <person name="Cain J.W."/>
            <person name="Weber J.A."/>
            <person name="Santpere G."/>
            <person name="Kirschner M.W."/>
            <person name="Hoffmann A.A."/>
            <person name="Oakeshott J.G."/>
            <person name="Zhang G."/>
        </authorList>
    </citation>
    <scope>NUCLEOTIDE SEQUENCE</scope>
    <source>
        <strain evidence="16">BGI-SZ-2011g</strain>
    </source>
</reference>
<keyword evidence="9" id="KW-0809">Transit peptide</keyword>
<evidence type="ECO:0000256" key="3">
    <source>
        <dbReference type="ARBA" id="ARBA00022448"/>
    </source>
</evidence>
<dbReference type="Pfam" id="PF13833">
    <property type="entry name" value="EF-hand_8"/>
    <property type="match status" value="1"/>
</dbReference>
<evidence type="ECO:0000256" key="12">
    <source>
        <dbReference type="ARBA" id="ARBA00023136"/>
    </source>
</evidence>
<keyword evidence="11" id="KW-0496">Mitochondrion</keyword>
<evidence type="ECO:0000256" key="7">
    <source>
        <dbReference type="ARBA" id="ARBA00022792"/>
    </source>
</evidence>
<evidence type="ECO:0000259" key="15">
    <source>
        <dbReference type="PROSITE" id="PS50222"/>
    </source>
</evidence>
<keyword evidence="8" id="KW-0106">Calcium</keyword>
<dbReference type="PANTHER" id="PTHR12294">
    <property type="entry name" value="EF HAND DOMAIN FAMILY A1,A2-RELATED"/>
    <property type="match status" value="1"/>
</dbReference>
<dbReference type="CDD" id="cd15900">
    <property type="entry name" value="EFh_MICU"/>
    <property type="match status" value="1"/>
</dbReference>
<evidence type="ECO:0000313" key="17">
    <source>
        <dbReference type="Proteomes" id="UP001200034"/>
    </source>
</evidence>
<evidence type="ECO:0000256" key="14">
    <source>
        <dbReference type="SAM" id="MobiDB-lite"/>
    </source>
</evidence>
<dbReference type="SUPFAM" id="SSF47473">
    <property type="entry name" value="EF-hand"/>
    <property type="match status" value="2"/>
</dbReference>
<evidence type="ECO:0000256" key="13">
    <source>
        <dbReference type="ARBA" id="ARBA00038333"/>
    </source>
</evidence>
<dbReference type="PANTHER" id="PTHR12294:SF1">
    <property type="entry name" value="CALCIUM UPTAKE PROTEIN 1, MITOCHONDRIAL"/>
    <property type="match status" value="1"/>
</dbReference>
<dbReference type="GO" id="GO:0005509">
    <property type="term" value="F:calcium ion binding"/>
    <property type="evidence" value="ECO:0007669"/>
    <property type="project" value="InterPro"/>
</dbReference>
<comment type="caution">
    <text evidence="16">The sequence shown here is derived from an EMBL/GenBank/DDBJ whole genome shotgun (WGS) entry which is preliminary data.</text>
</comment>
<comment type="similarity">
    <text evidence="13">Belongs to the MICU1 family. MICU1 subfamily.</text>
</comment>
<evidence type="ECO:0000256" key="9">
    <source>
        <dbReference type="ARBA" id="ARBA00022946"/>
    </source>
</evidence>
<sequence>MSVLRFSVTRQALTTLNRYATLTTPLLFQNARSFTTLRNYFDSNNIIASTSLTITTLTRNPRQLQLQQTREHKRFGHGEEKTPRVTKYFHLMIITLFVISVLDWGKVKRLLMPKVDADEGKNPKNGVSASDESDENSDDADEKEVAKEKIGFRERKIIEYENRIRQFSTPDKVFRYFATIQVPVADDRHEVYMTPIDFLTSMTPGMKQPDGLGLDQYRRYDPKVSDLIYLPLFKLIKFLLQSVGEHLNLKVDKDSIFYKLGSFGLITFSDYIFLITVLSISRRHFEIAFRMFDLNGDGDVDCEEFEMVATLVRQQTSMGTRHRDHSNTGNTFKGVNSALTTYFFGPKLNGKLTIEKFLDFQEQLQREMLSLEFKRKAPTKIGNISEVDFAELLLAYAGYSHRKKLKTLKRVRRRFRDHSIGISKKDYLDFFHFLNNINDVDTALTFYHIAGASIDQKTLKHVAKTVAAVDLSDHVVDVVFTIFDDNNDNQLSNREFVAVMKNRVQRGLEKPKDTGFLKMMRSMFKCAKETKPVLLDI</sequence>
<dbReference type="GO" id="GO:1990246">
    <property type="term" value="C:uniplex complex"/>
    <property type="evidence" value="ECO:0007669"/>
    <property type="project" value="TreeGrafter"/>
</dbReference>
<dbReference type="GO" id="GO:0051560">
    <property type="term" value="P:mitochondrial calcium ion homeostasis"/>
    <property type="evidence" value="ECO:0007669"/>
    <property type="project" value="TreeGrafter"/>
</dbReference>
<name>A0AAD4PP03_9MUSC</name>
<feature type="domain" description="EF-hand" evidence="15">
    <location>
        <begin position="471"/>
        <end position="506"/>
    </location>
</feature>
<keyword evidence="17" id="KW-1185">Reference proteome</keyword>
<gene>
    <name evidence="16" type="ORF">KR093_008448</name>
</gene>
<keyword evidence="6" id="KW-0677">Repeat</keyword>
<dbReference type="PROSITE" id="PS50222">
    <property type="entry name" value="EF_HAND_2"/>
    <property type="match status" value="2"/>
</dbReference>
<keyword evidence="5" id="KW-0479">Metal-binding</keyword>
<evidence type="ECO:0000256" key="8">
    <source>
        <dbReference type="ARBA" id="ARBA00022837"/>
    </source>
</evidence>
<keyword evidence="12" id="KW-0472">Membrane</keyword>
<evidence type="ECO:0000256" key="6">
    <source>
        <dbReference type="ARBA" id="ARBA00022737"/>
    </source>
</evidence>
<comment type="subcellular location">
    <subcellularLocation>
        <location evidence="1">Mitochondrion inner membrane</location>
    </subcellularLocation>
    <subcellularLocation>
        <location evidence="2">Mitochondrion intermembrane space</location>
    </subcellularLocation>
</comment>
<dbReference type="Proteomes" id="UP001200034">
    <property type="component" value="Unassembled WGS sequence"/>
</dbReference>